<keyword evidence="6" id="KW-1185">Reference proteome</keyword>
<dbReference type="Proteomes" id="UP000320095">
    <property type="component" value="Unassembled WGS sequence"/>
</dbReference>
<dbReference type="AlphaFoldDB" id="A0A502DJ54"/>
<evidence type="ECO:0000256" key="1">
    <source>
        <dbReference type="PIRSR" id="PIRSR637460-1"/>
    </source>
</evidence>
<evidence type="ECO:0000259" key="4">
    <source>
        <dbReference type="Pfam" id="PF13472"/>
    </source>
</evidence>
<evidence type="ECO:0000313" key="6">
    <source>
        <dbReference type="Proteomes" id="UP000320095"/>
    </source>
</evidence>
<dbReference type="PANTHER" id="PTHR37981:SF1">
    <property type="entry name" value="SGNH HYDROLASE-TYPE ESTERASE DOMAIN-CONTAINING PROTEIN"/>
    <property type="match status" value="1"/>
</dbReference>
<evidence type="ECO:0000256" key="2">
    <source>
        <dbReference type="PIRSR" id="PIRSR637460-2"/>
    </source>
</evidence>
<feature type="active site" evidence="1">
    <location>
        <position position="316"/>
    </location>
</feature>
<reference evidence="5 6" key="1">
    <citation type="journal article" date="2019" name="Environ. Microbiol.">
        <title>Species interactions and distinct microbial communities in high Arctic permafrost affected cryosols are associated with the CH4 and CO2 gas fluxes.</title>
        <authorList>
            <person name="Altshuler I."/>
            <person name="Hamel J."/>
            <person name="Turney S."/>
            <person name="Magnuson E."/>
            <person name="Levesque R."/>
            <person name="Greer C."/>
            <person name="Whyte L.G."/>
        </authorList>
    </citation>
    <scope>NUCLEOTIDE SEQUENCE [LARGE SCALE GENOMIC DNA]</scope>
    <source>
        <strain evidence="5 6">S5.20</strain>
    </source>
</reference>
<dbReference type="Pfam" id="PF13472">
    <property type="entry name" value="Lipase_GDSL_2"/>
    <property type="match status" value="1"/>
</dbReference>
<keyword evidence="2" id="KW-1015">Disulfide bond</keyword>
<proteinExistence type="predicted"/>
<dbReference type="InterPro" id="IPR036514">
    <property type="entry name" value="SGNH_hydro_sf"/>
</dbReference>
<comment type="caution">
    <text evidence="5">The sequence shown here is derived from an EMBL/GenBank/DDBJ whole genome shotgun (WGS) entry which is preliminary data.</text>
</comment>
<evidence type="ECO:0000313" key="5">
    <source>
        <dbReference type="EMBL" id="TPG25547.1"/>
    </source>
</evidence>
<dbReference type="GO" id="GO:0019433">
    <property type="term" value="P:triglyceride catabolic process"/>
    <property type="evidence" value="ECO:0007669"/>
    <property type="project" value="TreeGrafter"/>
</dbReference>
<feature type="region of interest" description="Disordered" evidence="3">
    <location>
        <begin position="56"/>
        <end position="80"/>
    </location>
</feature>
<protein>
    <submittedName>
        <fullName evidence="5">SGNH/GDSL hydrolase family protein</fullName>
    </submittedName>
</protein>
<feature type="domain" description="SGNH hydrolase-type esterase" evidence="4">
    <location>
        <begin position="86"/>
        <end position="324"/>
    </location>
</feature>
<sequence length="340" mass="34792">MCGYSYQGVFGSDEAHSGAVGVRGYKGSMALTRIPWTLAAVLLTASMSTACVGVSTTPREAAPSEVTGKAPPSPGWTPGDGPSYVAMGDSAASAPLVPPQATPAGCLKSTNDYPSVLASRIGAASFTDVTCSGARTEDLVSRSQPTRTGAVPPQLDAVTADTRLVTVTIGGNDVDLPATAMGCRRSTLDLPPCSSDLVVDGIDSISQAIDSDADQWAALVGAIRSKAPEARVILVGYGTYVRPEGCFPAQPINPVDAAYFQSKLDELDGRLEQVAASEGVEFFDTRPLSVGHDICAAPQDRYIEGFAPERPAAPLHPNGAGAAAFGSAIADYVTSVPAGG</sequence>
<keyword evidence="5" id="KW-0378">Hydrolase</keyword>
<evidence type="ECO:0000256" key="3">
    <source>
        <dbReference type="SAM" id="MobiDB-lite"/>
    </source>
</evidence>
<dbReference type="CDD" id="cd01823">
    <property type="entry name" value="SEST_like"/>
    <property type="match status" value="1"/>
</dbReference>
<gene>
    <name evidence="5" type="ORF">EAH80_30550</name>
</gene>
<feature type="disulfide bond" evidence="2">
    <location>
        <begin position="246"/>
        <end position="295"/>
    </location>
</feature>
<dbReference type="InterPro" id="IPR037460">
    <property type="entry name" value="SEST-like"/>
</dbReference>
<name>A0A502DJ54_9MYCO</name>
<dbReference type="EMBL" id="RCZG01000027">
    <property type="protein sequence ID" value="TPG25547.1"/>
    <property type="molecule type" value="Genomic_DNA"/>
</dbReference>
<feature type="active site" description="Nucleophile" evidence="1">
    <location>
        <position position="90"/>
    </location>
</feature>
<feature type="disulfide bond" evidence="2">
    <location>
        <begin position="106"/>
        <end position="131"/>
    </location>
</feature>
<dbReference type="SUPFAM" id="SSF52266">
    <property type="entry name" value="SGNH hydrolase"/>
    <property type="match status" value="1"/>
</dbReference>
<dbReference type="InterPro" id="IPR013830">
    <property type="entry name" value="SGNH_hydro"/>
</dbReference>
<accession>A0A502DJ54</accession>
<dbReference type="GO" id="GO:0004806">
    <property type="term" value="F:triacylglycerol lipase activity"/>
    <property type="evidence" value="ECO:0007669"/>
    <property type="project" value="TreeGrafter"/>
</dbReference>
<dbReference type="PANTHER" id="PTHR37981">
    <property type="entry name" value="LIPASE 2"/>
    <property type="match status" value="1"/>
</dbReference>
<organism evidence="5 6">
    <name type="scientific">Mycolicibacterium hodleri</name>
    <dbReference type="NCBI Taxonomy" id="49897"/>
    <lineage>
        <taxon>Bacteria</taxon>
        <taxon>Bacillati</taxon>
        <taxon>Actinomycetota</taxon>
        <taxon>Actinomycetes</taxon>
        <taxon>Mycobacteriales</taxon>
        <taxon>Mycobacteriaceae</taxon>
        <taxon>Mycolicibacterium</taxon>
    </lineage>
</organism>
<dbReference type="Gene3D" id="3.40.50.1110">
    <property type="entry name" value="SGNH hydrolase"/>
    <property type="match status" value="1"/>
</dbReference>